<sequence>MKLIYLPLLLAVLALCVCSDAPNETTITVHEDAKPVRTIRIIVEKGDDVVIEDPYIEKIEALSAAYMKERSRYIQERQSMTDEERRAFGDLRRSTHQRVSELQSMRKQFILAQMKKYNGVNFVFEDGEGKTPGESTMDYLKGFHSDPKANPSEE</sequence>
<comment type="caution">
    <text evidence="3">The sequence shown here is derived from an EMBL/GenBank/DDBJ whole genome shotgun (WGS) entry which is preliminary data.</text>
</comment>
<dbReference type="EMBL" id="JACHVB010000012">
    <property type="protein sequence ID" value="MBC2592850.1"/>
    <property type="molecule type" value="Genomic_DNA"/>
</dbReference>
<evidence type="ECO:0000256" key="2">
    <source>
        <dbReference type="SAM" id="SignalP"/>
    </source>
</evidence>
<feature type="chain" id="PRO_5032595653" description="OmpH family outer membrane protein" evidence="2">
    <location>
        <begin position="22"/>
        <end position="154"/>
    </location>
</feature>
<keyword evidence="2" id="KW-0732">Signal</keyword>
<feature type="region of interest" description="Disordered" evidence="1">
    <location>
        <begin position="128"/>
        <end position="154"/>
    </location>
</feature>
<keyword evidence="4" id="KW-1185">Reference proteome</keyword>
<name>A0A842H943_9BACT</name>
<reference evidence="3 4" key="1">
    <citation type="submission" date="2020-07" db="EMBL/GenBank/DDBJ databases">
        <authorList>
            <person name="Feng X."/>
        </authorList>
    </citation>
    <scope>NUCLEOTIDE SEQUENCE [LARGE SCALE GENOMIC DNA]</scope>
    <source>
        <strain evidence="3 4">JCM31066</strain>
    </source>
</reference>
<protein>
    <recommendedName>
        <fullName evidence="5">OmpH family outer membrane protein</fullName>
    </recommendedName>
</protein>
<feature type="signal peptide" evidence="2">
    <location>
        <begin position="1"/>
        <end position="21"/>
    </location>
</feature>
<proteinExistence type="predicted"/>
<gene>
    <name evidence="3" type="ORF">H5P28_01120</name>
</gene>
<evidence type="ECO:0000313" key="3">
    <source>
        <dbReference type="EMBL" id="MBC2592850.1"/>
    </source>
</evidence>
<evidence type="ECO:0000256" key="1">
    <source>
        <dbReference type="SAM" id="MobiDB-lite"/>
    </source>
</evidence>
<accession>A0A842H943</accession>
<dbReference type="AlphaFoldDB" id="A0A842H943"/>
<dbReference type="Proteomes" id="UP000546464">
    <property type="component" value="Unassembled WGS sequence"/>
</dbReference>
<dbReference type="RefSeq" id="WP_185673864.1">
    <property type="nucleotide sequence ID" value="NZ_JACHVB010000012.1"/>
</dbReference>
<evidence type="ECO:0000313" key="4">
    <source>
        <dbReference type="Proteomes" id="UP000546464"/>
    </source>
</evidence>
<evidence type="ECO:0008006" key="5">
    <source>
        <dbReference type="Google" id="ProtNLM"/>
    </source>
</evidence>
<organism evidence="3 4">
    <name type="scientific">Ruficoccus amylovorans</name>
    <dbReference type="NCBI Taxonomy" id="1804625"/>
    <lineage>
        <taxon>Bacteria</taxon>
        <taxon>Pseudomonadati</taxon>
        <taxon>Verrucomicrobiota</taxon>
        <taxon>Opitutia</taxon>
        <taxon>Puniceicoccales</taxon>
        <taxon>Cerasicoccaceae</taxon>
        <taxon>Ruficoccus</taxon>
    </lineage>
</organism>